<keyword evidence="3" id="KW-0413">Isomerase</keyword>
<sequence length="220" mass="24493">MNVKPLEILYKYYGYTSFRNGQEQIINSIVNKNDVLAIMPTGGGKSICYQLPALCLDGITIVISPLISLMKDQVDTLKTMGIEAELINSSLSNSEYSQILDNIDNNLDKLIDRTNKDIDKLNNGDKILDMQDLTDTRKVLDDLHNLVSDITDNYDSEIVPTINKGFDSMSEIIDTGLNLSAQGKKTLPDVQEMLNTFKNAADLSNDELKALKDLLNSIEI</sequence>
<dbReference type="GO" id="GO:0030894">
    <property type="term" value="C:replisome"/>
    <property type="evidence" value="ECO:0007669"/>
    <property type="project" value="TreeGrafter"/>
</dbReference>
<evidence type="ECO:0000313" key="7">
    <source>
        <dbReference type="EMBL" id="MPM71190.1"/>
    </source>
</evidence>
<comment type="caution">
    <text evidence="7">The sequence shown here is derived from an EMBL/GenBank/DDBJ whole genome shotgun (WGS) entry which is preliminary data.</text>
</comment>
<dbReference type="AlphaFoldDB" id="A0A645C098"/>
<dbReference type="Pfam" id="PF00270">
    <property type="entry name" value="DEAD"/>
    <property type="match status" value="1"/>
</dbReference>
<dbReference type="EC" id="5.6.2.4" evidence="5"/>
<proteinExistence type="inferred from homology"/>
<dbReference type="SUPFAM" id="SSF52540">
    <property type="entry name" value="P-loop containing nucleoside triphosphate hydrolases"/>
    <property type="match status" value="1"/>
</dbReference>
<comment type="catalytic activity">
    <reaction evidence="4">
        <text>Couples ATP hydrolysis with the unwinding of duplex DNA by translocating in the 3'-5' direction.</text>
        <dbReference type="EC" id="5.6.2.4"/>
    </reaction>
</comment>
<feature type="domain" description="Helicase ATP-binding" evidence="6">
    <location>
        <begin position="26"/>
        <end position="170"/>
    </location>
</feature>
<dbReference type="InterPro" id="IPR027417">
    <property type="entry name" value="P-loop_NTPase"/>
</dbReference>
<name>A0A645C098_9ZZZZ</name>
<dbReference type="GO" id="GO:0005737">
    <property type="term" value="C:cytoplasm"/>
    <property type="evidence" value="ECO:0007669"/>
    <property type="project" value="TreeGrafter"/>
</dbReference>
<dbReference type="GO" id="GO:0043590">
    <property type="term" value="C:bacterial nucleoid"/>
    <property type="evidence" value="ECO:0007669"/>
    <property type="project" value="TreeGrafter"/>
</dbReference>
<gene>
    <name evidence="7" type="ORF">SDC9_118153</name>
</gene>
<dbReference type="GO" id="GO:0006281">
    <property type="term" value="P:DNA repair"/>
    <property type="evidence" value="ECO:0007669"/>
    <property type="project" value="TreeGrafter"/>
</dbReference>
<dbReference type="SMART" id="SM00487">
    <property type="entry name" value="DEXDc"/>
    <property type="match status" value="1"/>
</dbReference>
<dbReference type="CDD" id="cd17920">
    <property type="entry name" value="DEXHc_RecQ"/>
    <property type="match status" value="1"/>
</dbReference>
<dbReference type="PANTHER" id="PTHR13710">
    <property type="entry name" value="DNA HELICASE RECQ FAMILY MEMBER"/>
    <property type="match status" value="1"/>
</dbReference>
<evidence type="ECO:0000256" key="4">
    <source>
        <dbReference type="ARBA" id="ARBA00034617"/>
    </source>
</evidence>
<dbReference type="PANTHER" id="PTHR13710:SF105">
    <property type="entry name" value="ATP-DEPENDENT DNA HELICASE Q1"/>
    <property type="match status" value="1"/>
</dbReference>
<dbReference type="GO" id="GO:0043138">
    <property type="term" value="F:3'-5' DNA helicase activity"/>
    <property type="evidence" value="ECO:0007669"/>
    <property type="project" value="UniProtKB-EC"/>
</dbReference>
<dbReference type="GO" id="GO:0006310">
    <property type="term" value="P:DNA recombination"/>
    <property type="evidence" value="ECO:0007669"/>
    <property type="project" value="TreeGrafter"/>
</dbReference>
<dbReference type="GO" id="GO:0005524">
    <property type="term" value="F:ATP binding"/>
    <property type="evidence" value="ECO:0007669"/>
    <property type="project" value="InterPro"/>
</dbReference>
<dbReference type="GO" id="GO:0009378">
    <property type="term" value="F:four-way junction helicase activity"/>
    <property type="evidence" value="ECO:0007669"/>
    <property type="project" value="TreeGrafter"/>
</dbReference>
<evidence type="ECO:0000259" key="6">
    <source>
        <dbReference type="PROSITE" id="PS51192"/>
    </source>
</evidence>
<dbReference type="GO" id="GO:0003677">
    <property type="term" value="F:DNA binding"/>
    <property type="evidence" value="ECO:0007669"/>
    <property type="project" value="UniProtKB-KW"/>
</dbReference>
<comment type="similarity">
    <text evidence="1">Belongs to the helicase family. RecQ subfamily.</text>
</comment>
<dbReference type="InterPro" id="IPR011545">
    <property type="entry name" value="DEAD/DEAH_box_helicase_dom"/>
</dbReference>
<dbReference type="EMBL" id="VSSQ01023952">
    <property type="protein sequence ID" value="MPM71190.1"/>
    <property type="molecule type" value="Genomic_DNA"/>
</dbReference>
<dbReference type="InterPro" id="IPR014001">
    <property type="entry name" value="Helicase_ATP-bd"/>
</dbReference>
<evidence type="ECO:0000256" key="1">
    <source>
        <dbReference type="ARBA" id="ARBA00005446"/>
    </source>
</evidence>
<dbReference type="PROSITE" id="PS51192">
    <property type="entry name" value="HELICASE_ATP_BIND_1"/>
    <property type="match status" value="1"/>
</dbReference>
<protein>
    <recommendedName>
        <fullName evidence="5">DNA 3'-5' helicase</fullName>
        <ecNumber evidence="5">5.6.2.4</ecNumber>
    </recommendedName>
</protein>
<evidence type="ECO:0000256" key="3">
    <source>
        <dbReference type="ARBA" id="ARBA00023235"/>
    </source>
</evidence>
<dbReference type="Gene3D" id="3.40.50.300">
    <property type="entry name" value="P-loop containing nucleotide triphosphate hydrolases"/>
    <property type="match status" value="1"/>
</dbReference>
<reference evidence="7" key="1">
    <citation type="submission" date="2019-08" db="EMBL/GenBank/DDBJ databases">
        <authorList>
            <person name="Kucharzyk K."/>
            <person name="Murdoch R.W."/>
            <person name="Higgins S."/>
            <person name="Loffler F."/>
        </authorList>
    </citation>
    <scope>NUCLEOTIDE SEQUENCE</scope>
</reference>
<keyword evidence="2" id="KW-0238">DNA-binding</keyword>
<organism evidence="7">
    <name type="scientific">bioreactor metagenome</name>
    <dbReference type="NCBI Taxonomy" id="1076179"/>
    <lineage>
        <taxon>unclassified sequences</taxon>
        <taxon>metagenomes</taxon>
        <taxon>ecological metagenomes</taxon>
    </lineage>
</organism>
<accession>A0A645C098</accession>
<evidence type="ECO:0000256" key="5">
    <source>
        <dbReference type="ARBA" id="ARBA00034808"/>
    </source>
</evidence>
<evidence type="ECO:0000256" key="2">
    <source>
        <dbReference type="ARBA" id="ARBA00023125"/>
    </source>
</evidence>